<protein>
    <submittedName>
        <fullName evidence="2">Uncharacterized protein</fullName>
    </submittedName>
</protein>
<dbReference type="Proteomes" id="UP000789752">
    <property type="component" value="Unassembled WGS sequence"/>
</dbReference>
<evidence type="ECO:0000256" key="1">
    <source>
        <dbReference type="SAM" id="MobiDB-lite"/>
    </source>
</evidence>
<proteinExistence type="predicted"/>
<reference evidence="2 3" key="1">
    <citation type="submission" date="2021-04" db="EMBL/GenBank/DDBJ databases">
        <authorList>
            <person name="Vanwijnsberghe S."/>
        </authorList>
    </citation>
    <scope>NUCLEOTIDE SEQUENCE [LARGE SCALE GENOMIC DNA]</scope>
    <source>
        <strain evidence="2 3">LMG 32171</strain>
    </source>
</reference>
<keyword evidence="3" id="KW-1185">Reference proteome</keyword>
<gene>
    <name evidence="2" type="ORF">R54767_05168</name>
</gene>
<accession>A0ABN7QXL1</accession>
<organism evidence="2 3">
    <name type="scientific">Paraburkholderia gardini</name>
    <dbReference type="NCBI Taxonomy" id="2823469"/>
    <lineage>
        <taxon>Bacteria</taxon>
        <taxon>Pseudomonadati</taxon>
        <taxon>Pseudomonadota</taxon>
        <taxon>Betaproteobacteria</taxon>
        <taxon>Burkholderiales</taxon>
        <taxon>Burkholderiaceae</taxon>
        <taxon>Paraburkholderia</taxon>
    </lineage>
</organism>
<feature type="region of interest" description="Disordered" evidence="1">
    <location>
        <begin position="1"/>
        <end position="35"/>
    </location>
</feature>
<sequence>MFKNSRHTCGDTDRLPSPPVPYSTTRLGDDILLPPRDLGTGSGSARFLGITEPAFCTRSPGNPRVGPRRVELTIDEPTPPFNPVSSCLLFSQPLRLNGHRKSMDDRTRAAAHSHTCDPGAELVRLRSHNDLKLAARNSACWHRFLLSRLHDRHAVRIRCACVSREAMMQQFRHPDSRIFRRNDERPGVFCR</sequence>
<dbReference type="EMBL" id="CAJQYY010000046">
    <property type="protein sequence ID" value="CAG4925181.1"/>
    <property type="molecule type" value="Genomic_DNA"/>
</dbReference>
<evidence type="ECO:0000313" key="3">
    <source>
        <dbReference type="Proteomes" id="UP000789752"/>
    </source>
</evidence>
<name>A0ABN7QXL1_9BURK</name>
<evidence type="ECO:0000313" key="2">
    <source>
        <dbReference type="EMBL" id="CAG4925181.1"/>
    </source>
</evidence>
<comment type="caution">
    <text evidence="2">The sequence shown here is derived from an EMBL/GenBank/DDBJ whole genome shotgun (WGS) entry which is preliminary data.</text>
</comment>